<dbReference type="PROSITE" id="PS51194">
    <property type="entry name" value="HELICASE_CTER"/>
    <property type="match status" value="1"/>
</dbReference>
<evidence type="ECO:0000256" key="3">
    <source>
        <dbReference type="ARBA" id="ARBA00022763"/>
    </source>
</evidence>
<keyword evidence="5" id="KW-0347">Helicase</keyword>
<reference evidence="12 13" key="1">
    <citation type="submission" date="2021-06" db="EMBL/GenBank/DDBJ databases">
        <title>Bacillus sp. RD4P76, an endophyte from a halophyte.</title>
        <authorList>
            <person name="Sun J.-Q."/>
        </authorList>
    </citation>
    <scope>NUCLEOTIDE SEQUENCE [LARGE SCALE GENOMIC DNA]</scope>
    <source>
        <strain evidence="12 13">JCM 17098</strain>
    </source>
</reference>
<feature type="domain" description="Helicase ATP-binding" evidence="10">
    <location>
        <begin position="638"/>
        <end position="799"/>
    </location>
</feature>
<keyword evidence="7 9" id="KW-0238">DNA-binding</keyword>
<evidence type="ECO:0000313" key="12">
    <source>
        <dbReference type="EMBL" id="MBU9721997.1"/>
    </source>
</evidence>
<dbReference type="Pfam" id="PF21132">
    <property type="entry name" value="MFD_D3"/>
    <property type="match status" value="1"/>
</dbReference>
<evidence type="ECO:0000259" key="11">
    <source>
        <dbReference type="PROSITE" id="PS51194"/>
    </source>
</evidence>
<dbReference type="Proteomes" id="UP000790580">
    <property type="component" value="Unassembled WGS sequence"/>
</dbReference>
<dbReference type="InterPro" id="IPR041471">
    <property type="entry name" value="UvrB_inter"/>
</dbReference>
<comment type="similarity">
    <text evidence="9">In the N-terminal section; belongs to the UvrB family.</text>
</comment>
<accession>A0ABS6JTV0</accession>
<dbReference type="Pfam" id="PF02559">
    <property type="entry name" value="CarD_TRCF_RID"/>
    <property type="match status" value="1"/>
</dbReference>
<evidence type="ECO:0000256" key="5">
    <source>
        <dbReference type="ARBA" id="ARBA00022806"/>
    </source>
</evidence>
<protein>
    <recommendedName>
        <fullName evidence="9">Transcription-repair-coupling factor</fullName>
        <shortName evidence="9">TRCF</shortName>
        <ecNumber evidence="9">3.6.4.-</ecNumber>
    </recommendedName>
</protein>
<dbReference type="Gene3D" id="3.90.1150.50">
    <property type="entry name" value="Transcription-repair-coupling factor, D7 domain"/>
    <property type="match status" value="1"/>
</dbReference>
<dbReference type="RefSeq" id="WP_088077500.1">
    <property type="nucleotide sequence ID" value="NZ_JAHQCR010000046.1"/>
</dbReference>
<dbReference type="InterPro" id="IPR004576">
    <property type="entry name" value="Mfd"/>
</dbReference>
<dbReference type="InterPro" id="IPR048635">
    <property type="entry name" value="MFD_D3"/>
</dbReference>
<comment type="subcellular location">
    <subcellularLocation>
        <location evidence="9">Cytoplasm</location>
    </subcellularLocation>
</comment>
<dbReference type="InterPro" id="IPR027417">
    <property type="entry name" value="P-loop_NTPase"/>
</dbReference>
<feature type="domain" description="Helicase C-terminal" evidence="11">
    <location>
        <begin position="812"/>
        <end position="974"/>
    </location>
</feature>
<dbReference type="SMART" id="SM00487">
    <property type="entry name" value="DEXDc"/>
    <property type="match status" value="1"/>
</dbReference>
<dbReference type="Gene3D" id="2.40.10.170">
    <property type="match status" value="1"/>
</dbReference>
<evidence type="ECO:0000256" key="1">
    <source>
        <dbReference type="ARBA" id="ARBA00022490"/>
    </source>
</evidence>
<proteinExistence type="inferred from homology"/>
<dbReference type="InterPro" id="IPR036101">
    <property type="entry name" value="CarD-like/TRCF_RID_sf"/>
</dbReference>
<dbReference type="SMART" id="SM01058">
    <property type="entry name" value="CarD_TRCF"/>
    <property type="match status" value="1"/>
</dbReference>
<dbReference type="Pfam" id="PF00271">
    <property type="entry name" value="Helicase_C"/>
    <property type="match status" value="1"/>
</dbReference>
<evidence type="ECO:0000256" key="6">
    <source>
        <dbReference type="ARBA" id="ARBA00022840"/>
    </source>
</evidence>
<keyword evidence="1 9" id="KW-0963">Cytoplasm</keyword>
<evidence type="ECO:0000313" key="13">
    <source>
        <dbReference type="Proteomes" id="UP000790580"/>
    </source>
</evidence>
<dbReference type="Gene3D" id="3.40.50.11140">
    <property type="match status" value="1"/>
</dbReference>
<dbReference type="InterPro" id="IPR003711">
    <property type="entry name" value="CarD-like/TRCF_RID"/>
</dbReference>
<keyword evidence="6 9" id="KW-0067">ATP-binding</keyword>
<dbReference type="InterPro" id="IPR001650">
    <property type="entry name" value="Helicase_C-like"/>
</dbReference>
<dbReference type="CDD" id="cd18810">
    <property type="entry name" value="SF2_C_TRCF"/>
    <property type="match status" value="1"/>
</dbReference>
<keyword evidence="4 9" id="KW-0378">Hydrolase</keyword>
<dbReference type="NCBIfam" id="TIGR00580">
    <property type="entry name" value="mfd"/>
    <property type="match status" value="1"/>
</dbReference>
<keyword evidence="8 9" id="KW-0234">DNA repair</keyword>
<dbReference type="InterPro" id="IPR005118">
    <property type="entry name" value="TRCF_C"/>
</dbReference>
<evidence type="ECO:0000256" key="4">
    <source>
        <dbReference type="ARBA" id="ARBA00022801"/>
    </source>
</evidence>
<dbReference type="InterPro" id="IPR037235">
    <property type="entry name" value="TRCF-like_C_D7"/>
</dbReference>
<evidence type="ECO:0000256" key="7">
    <source>
        <dbReference type="ARBA" id="ARBA00023125"/>
    </source>
</evidence>
<evidence type="ECO:0000256" key="2">
    <source>
        <dbReference type="ARBA" id="ARBA00022741"/>
    </source>
</evidence>
<dbReference type="InterPro" id="IPR011545">
    <property type="entry name" value="DEAD/DEAH_box_helicase_dom"/>
</dbReference>
<dbReference type="SUPFAM" id="SSF52540">
    <property type="entry name" value="P-loop containing nucleoside triphosphate hydrolases"/>
    <property type="match status" value="4"/>
</dbReference>
<dbReference type="Pfam" id="PF17757">
    <property type="entry name" value="UvrB_inter"/>
    <property type="match status" value="1"/>
</dbReference>
<dbReference type="SUPFAM" id="SSF143517">
    <property type="entry name" value="TRCF domain-like"/>
    <property type="match status" value="1"/>
</dbReference>
<dbReference type="InterPro" id="IPR014001">
    <property type="entry name" value="Helicase_ATP-bd"/>
</dbReference>
<comment type="caution">
    <text evidence="12">The sequence shown here is derived from an EMBL/GenBank/DDBJ whole genome shotgun (WGS) entry which is preliminary data.</text>
</comment>
<dbReference type="InterPro" id="IPR047112">
    <property type="entry name" value="RecG/Mfd"/>
</dbReference>
<organism evidence="12 13">
    <name type="scientific">Evansella alkalicola</name>
    <dbReference type="NCBI Taxonomy" id="745819"/>
    <lineage>
        <taxon>Bacteria</taxon>
        <taxon>Bacillati</taxon>
        <taxon>Bacillota</taxon>
        <taxon>Bacilli</taxon>
        <taxon>Bacillales</taxon>
        <taxon>Bacillaceae</taxon>
        <taxon>Evansella</taxon>
    </lineage>
</organism>
<dbReference type="Gene3D" id="3.30.2060.10">
    <property type="entry name" value="Penicillin-binding protein 1b domain"/>
    <property type="match status" value="1"/>
</dbReference>
<dbReference type="EMBL" id="JAHQCR010000046">
    <property type="protein sequence ID" value="MBU9721997.1"/>
    <property type="molecule type" value="Genomic_DNA"/>
</dbReference>
<dbReference type="SMART" id="SM00490">
    <property type="entry name" value="HELICc"/>
    <property type="match status" value="1"/>
</dbReference>
<keyword evidence="3 9" id="KW-0227">DNA damage</keyword>
<comment type="similarity">
    <text evidence="9">In the C-terminal section; belongs to the helicase family. RecG subfamily.</text>
</comment>
<dbReference type="Pfam" id="PF00270">
    <property type="entry name" value="DEAD"/>
    <property type="match status" value="1"/>
</dbReference>
<dbReference type="PANTHER" id="PTHR47964">
    <property type="entry name" value="ATP-DEPENDENT DNA HELICASE HOMOLOG RECG, CHLOROPLASTIC"/>
    <property type="match status" value="1"/>
</dbReference>
<dbReference type="HAMAP" id="MF_00969">
    <property type="entry name" value="TRCF"/>
    <property type="match status" value="1"/>
</dbReference>
<evidence type="ECO:0000259" key="10">
    <source>
        <dbReference type="PROSITE" id="PS51192"/>
    </source>
</evidence>
<dbReference type="PROSITE" id="PS51192">
    <property type="entry name" value="HELICASE_ATP_BIND_1"/>
    <property type="match status" value="1"/>
</dbReference>
<evidence type="ECO:0000256" key="8">
    <source>
        <dbReference type="ARBA" id="ARBA00023204"/>
    </source>
</evidence>
<gene>
    <name evidence="9 12" type="primary">mfd</name>
    <name evidence="12" type="ORF">KS407_11180</name>
</gene>
<dbReference type="PANTHER" id="PTHR47964:SF1">
    <property type="entry name" value="ATP-DEPENDENT DNA HELICASE HOMOLOG RECG, CHLOROPLASTIC"/>
    <property type="match status" value="1"/>
</dbReference>
<dbReference type="SMART" id="SM00982">
    <property type="entry name" value="TRCF"/>
    <property type="match status" value="1"/>
</dbReference>
<name>A0ABS6JTV0_9BACI</name>
<dbReference type="Gene3D" id="3.40.50.300">
    <property type="entry name" value="P-loop containing nucleotide triphosphate hydrolases"/>
    <property type="match status" value="2"/>
</dbReference>
<keyword evidence="2 9" id="KW-0547">Nucleotide-binding</keyword>
<dbReference type="Gene3D" id="3.40.50.11180">
    <property type="match status" value="1"/>
</dbReference>
<dbReference type="EC" id="3.6.4.-" evidence="9"/>
<dbReference type="CDD" id="cd17991">
    <property type="entry name" value="DEXHc_TRCF"/>
    <property type="match status" value="1"/>
</dbReference>
<evidence type="ECO:0000256" key="9">
    <source>
        <dbReference type="HAMAP-Rule" id="MF_00969"/>
    </source>
</evidence>
<keyword evidence="13" id="KW-1185">Reference proteome</keyword>
<dbReference type="Pfam" id="PF03461">
    <property type="entry name" value="TRCF"/>
    <property type="match status" value="1"/>
</dbReference>
<sequence length="1183" mass="134631">MKGFMDSIIKGDDVTSIVEGIEANLSEQMISGLAGSARSLLLASIFERTQRSQLIVTHNLFQAQKLYDDLASLIGEDSVYLYPVNELIASEIAVASPEMRGQRIEAINKLVTGEKGIIISPMAGIRRILPPVNLWEESQLDFELGKDIDLDKCLGQFVTMGFQRVDMVATPGQFSLRGGIIDIYPLTEEMPIRIELFDTEVDSIRYFDVETQRSKSQIKSIRIGPAREVLLLGEHFERGADQLEQALAKSLKNIKDSSIKEKMAEQVGQEITWLREKSAFDSIYKYMSLFYEKRSTLIDYMPNDSVIFIDEVSRVQEMANSLEKEEAEWHTSMLSQGATVSKLELSKSLEDLLQEMSQPKLYLSLFLRHVPFTNPKNIINIQSKTMQNFHGQLNLLKNEVDRWKDAQYSITFVCADHDRAERMKQVLADYDIEAAIVNESQTPAKGQAQIVTGQIMSGFELPMQRMIIITEEEVFTKKSKKPKRRQKLSNAERIKNYSELKVGDWVVHVNHGIGKYLGIQTLEVAGNHKDYMHITYAGNDKLYVPVEQIDQVQKYVGSEEKEPKLYALGGNEWKKVTKKVRSSVQDIADDLIKLYAEREASVGHSFSKDGHEQREFESSFPYQETEDQIRAIEEIKKDMERERPMDRLLCGDVGYGKTEVALRAAFKAVMDGKQVAFLVPTTILAQQHYETIRERFQDFAVNSGLLSRFKTRKEQNATIDGLNRGTVDIVVGTHRLLSKDIKFKDLGLLIVDEEQRFGVTHKEKIKKLKANVDVLTLTATPIPRTLHMSMLGVRDLSVIETPPENRFPVQTYVVEYNEALVREAIEREMARGGQVFFLYNRVEDIETMADKISMLVPDASVNFAHGKMTENELETVMLDFLEGNTDVLVTTTIIETGVDIPNVNTLIINNADKMGLSQLYQLRGRVGRSNRVAYAYFTHQRDKVLTEVAEKRLQSIKEFTELGSGFKIAMRDLSIRGAGNLLGAEQHGFIASVGFDLYSQMLKEAIDERKERSNNPEEPKKAPIPEVELDLQVDAYIPESFIPDSKQKIDMYKRFKGIESQRDILDLQNEMIDRFGDYPEQVDYLFSVSKIKHYAQQEGIKSISEKNNICKIVLSEETTKAIDGSKLFSLINKLSNKLNLSATGNQITIHLKRKTLDDKKYLNILEEVLSKFDEVQNEEITSK</sequence>
<dbReference type="SUPFAM" id="SSF141259">
    <property type="entry name" value="CarD-like"/>
    <property type="match status" value="1"/>
</dbReference>
<comment type="function">
    <text evidence="9">Couples transcription and DNA repair by recognizing RNA polymerase (RNAP) stalled at DNA lesions. Mediates ATP-dependent release of RNAP and its truncated transcript from the DNA, and recruitment of nucleotide excision repair machinery to the damaged site.</text>
</comment>